<reference evidence="7 8" key="1">
    <citation type="submission" date="2020-03" db="EMBL/GenBank/DDBJ databases">
        <title>Whole genome shotgun sequence of Phytohabitans flavus NBRC 107702.</title>
        <authorList>
            <person name="Komaki H."/>
            <person name="Tamura T."/>
        </authorList>
    </citation>
    <scope>NUCLEOTIDE SEQUENCE [LARGE SCALE GENOMIC DNA]</scope>
    <source>
        <strain evidence="7 8">NBRC 107702</strain>
    </source>
</reference>
<dbReference type="EMBL" id="AP022870">
    <property type="protein sequence ID" value="BCB75012.1"/>
    <property type="molecule type" value="Genomic_DNA"/>
</dbReference>
<dbReference type="GO" id="GO:0006952">
    <property type="term" value="P:defense response"/>
    <property type="evidence" value="ECO:0007669"/>
    <property type="project" value="UniProtKB-KW"/>
</dbReference>
<dbReference type="PANTHER" id="PTHR22595:SF79">
    <property type="entry name" value="CHITINASE 12"/>
    <property type="match status" value="1"/>
</dbReference>
<dbReference type="PANTHER" id="PTHR22595">
    <property type="entry name" value="CHITINASE-RELATED"/>
    <property type="match status" value="1"/>
</dbReference>
<dbReference type="Pfam" id="PF01464">
    <property type="entry name" value="SLT"/>
    <property type="match status" value="1"/>
</dbReference>
<evidence type="ECO:0000256" key="1">
    <source>
        <dbReference type="ARBA" id="ARBA00022821"/>
    </source>
</evidence>
<feature type="domain" description="Glycoside hydrolase family 19 catalytic" evidence="5">
    <location>
        <begin position="299"/>
        <end position="484"/>
    </location>
</feature>
<name>A0A6F8XMG5_9ACTN</name>
<evidence type="ECO:0000313" key="8">
    <source>
        <dbReference type="Proteomes" id="UP000502508"/>
    </source>
</evidence>
<proteinExistence type="predicted"/>
<dbReference type="Gene3D" id="3.30.20.10">
    <property type="entry name" value="Endochitinase, domain 2"/>
    <property type="match status" value="1"/>
</dbReference>
<organism evidence="7 8">
    <name type="scientific">Phytohabitans flavus</name>
    <dbReference type="NCBI Taxonomy" id="1076124"/>
    <lineage>
        <taxon>Bacteria</taxon>
        <taxon>Bacillati</taxon>
        <taxon>Actinomycetota</taxon>
        <taxon>Actinomycetes</taxon>
        <taxon>Micromonosporales</taxon>
        <taxon>Micromonosporaceae</taxon>
    </lineage>
</organism>
<evidence type="ECO:0000313" key="7">
    <source>
        <dbReference type="EMBL" id="BCB75012.1"/>
    </source>
</evidence>
<accession>A0A6F8XMG5</accession>
<dbReference type="Proteomes" id="UP000502508">
    <property type="component" value="Chromosome"/>
</dbReference>
<keyword evidence="1" id="KW-0611">Plant defense</keyword>
<evidence type="ECO:0000259" key="5">
    <source>
        <dbReference type="Pfam" id="PF00182"/>
    </source>
</evidence>
<dbReference type="GO" id="GO:0006032">
    <property type="term" value="P:chitin catabolic process"/>
    <property type="evidence" value="ECO:0007669"/>
    <property type="project" value="InterPro"/>
</dbReference>
<feature type="transmembrane region" description="Helical" evidence="4">
    <location>
        <begin position="24"/>
        <end position="55"/>
    </location>
</feature>
<dbReference type="AlphaFoldDB" id="A0A6F8XMG5"/>
<dbReference type="InterPro" id="IPR023346">
    <property type="entry name" value="Lysozyme-like_dom_sf"/>
</dbReference>
<keyword evidence="2" id="KW-1015">Disulfide bond</keyword>
<protein>
    <submittedName>
        <fullName evidence="7">Uncharacterized protein</fullName>
    </submittedName>
</protein>
<feature type="domain" description="Transglycosylase SLT" evidence="6">
    <location>
        <begin position="129"/>
        <end position="218"/>
    </location>
</feature>
<reference evidence="7 8" key="2">
    <citation type="submission" date="2020-03" db="EMBL/GenBank/DDBJ databases">
        <authorList>
            <person name="Ichikawa N."/>
            <person name="Kimura A."/>
            <person name="Kitahashi Y."/>
            <person name="Uohara A."/>
        </authorList>
    </citation>
    <scope>NUCLEOTIDE SEQUENCE [LARGE SCALE GENOMIC DNA]</scope>
    <source>
        <strain evidence="7 8">NBRC 107702</strain>
    </source>
</reference>
<gene>
    <name evidence="7" type="ORF">Pflav_014220</name>
</gene>
<evidence type="ECO:0000256" key="4">
    <source>
        <dbReference type="SAM" id="Phobius"/>
    </source>
</evidence>
<keyword evidence="4" id="KW-0812">Transmembrane</keyword>
<dbReference type="SUPFAM" id="SSF53955">
    <property type="entry name" value="Lysozyme-like"/>
    <property type="match status" value="2"/>
</dbReference>
<dbReference type="InterPro" id="IPR008258">
    <property type="entry name" value="Transglycosylase_SLT_dom_1"/>
</dbReference>
<dbReference type="FunFam" id="3.30.20.10:FF:000001">
    <property type="entry name" value="Endochitinase (Chitinase)"/>
    <property type="match status" value="1"/>
</dbReference>
<feature type="region of interest" description="Disordered" evidence="3">
    <location>
        <begin position="252"/>
        <end position="289"/>
    </location>
</feature>
<keyword evidence="4" id="KW-1133">Transmembrane helix</keyword>
<evidence type="ECO:0000259" key="6">
    <source>
        <dbReference type="Pfam" id="PF01464"/>
    </source>
</evidence>
<dbReference type="Gene3D" id="1.10.530.10">
    <property type="match status" value="2"/>
</dbReference>
<dbReference type="Pfam" id="PF00182">
    <property type="entry name" value="Glyco_hydro_19"/>
    <property type="match status" value="1"/>
</dbReference>
<evidence type="ECO:0000256" key="2">
    <source>
        <dbReference type="ARBA" id="ARBA00023157"/>
    </source>
</evidence>
<dbReference type="KEGG" id="pfla:Pflav_014220"/>
<keyword evidence="4" id="KW-0472">Membrane</keyword>
<keyword evidence="8" id="KW-1185">Reference proteome</keyword>
<dbReference type="GO" id="GO:0004568">
    <property type="term" value="F:chitinase activity"/>
    <property type="evidence" value="ECO:0007669"/>
    <property type="project" value="InterPro"/>
</dbReference>
<dbReference type="InterPro" id="IPR000726">
    <property type="entry name" value="Glyco_hydro_19_cat"/>
</dbReference>
<dbReference type="GO" id="GO:0016998">
    <property type="term" value="P:cell wall macromolecule catabolic process"/>
    <property type="evidence" value="ECO:0007669"/>
    <property type="project" value="InterPro"/>
</dbReference>
<dbReference type="RefSeq" id="WP_232071038.1">
    <property type="nucleotide sequence ID" value="NZ_AP022870.1"/>
</dbReference>
<dbReference type="CDD" id="cd00325">
    <property type="entry name" value="chitinase_GH19"/>
    <property type="match status" value="1"/>
</dbReference>
<feature type="compositionally biased region" description="Low complexity" evidence="3">
    <location>
        <begin position="252"/>
        <end position="268"/>
    </location>
</feature>
<evidence type="ECO:0000256" key="3">
    <source>
        <dbReference type="SAM" id="MobiDB-lite"/>
    </source>
</evidence>
<sequence>MGAKKALAVEAASKPVLGNDATGFMWLAIAGLGLLPFALLAMLALIVILAILAIFSFGGSQMTAPPDPSASGVAGPGSMLTELAGGDGRGTFAPARVPDQKLVAPIVAAAKECDLLTPVIISAQIGFASGFDAKMEGPDGRKGLSQLTPQVFSEFGKDDDNNGEASPLDPEDSIYAHARYFCHLAEQTKRLLDEKKVVGDHLTLTLLAWDIGLAAVEAQGGTPFIDLASYPFVIRGLFAGYSEGSVTATTAAPATPTATAPPRAPATAQPVKETTAPPPKSGSARLSEAQFESMFPSRNSFYTFAALTDAMAKFPTFAATGDATTRQREMAAFLATVDHESGGLVHIEEINQSAWGNYCDANQPYGCPAGQAAYHGRGPIQLSWNNNYKAAGDALGIDLLNEPDLVKNDPSVAWQTALWFWMTQTGAGSMTAHAAMTGGAGFGETIRTVNGALECGGRQPERVRNRVEAYKRIAGLLGVKPEEEGELTC</sequence>